<evidence type="ECO:0000313" key="1">
    <source>
        <dbReference type="EMBL" id="MCB6937539.1"/>
    </source>
</evidence>
<comment type="caution">
    <text evidence="1">The sequence shown here is derived from an EMBL/GenBank/DDBJ whole genome shotgun (WGS) entry which is preliminary data.</text>
</comment>
<dbReference type="Proteomes" id="UP001197684">
    <property type="component" value="Unassembled WGS sequence"/>
</dbReference>
<organism evidence="1 2">
    <name type="scientific">Agathobacter rectalis</name>
    <dbReference type="NCBI Taxonomy" id="39491"/>
    <lineage>
        <taxon>Bacteria</taxon>
        <taxon>Bacillati</taxon>
        <taxon>Bacillota</taxon>
        <taxon>Clostridia</taxon>
        <taxon>Lachnospirales</taxon>
        <taxon>Lachnospiraceae</taxon>
        <taxon>Agathobacter</taxon>
    </lineage>
</organism>
<accession>A0AAW4UAH7</accession>
<evidence type="ECO:0000313" key="2">
    <source>
        <dbReference type="Proteomes" id="UP001197684"/>
    </source>
</evidence>
<dbReference type="AlphaFoldDB" id="A0AAW4UAH7"/>
<dbReference type="EMBL" id="JAJCJK010000004">
    <property type="protein sequence ID" value="MCB6937539.1"/>
    <property type="molecule type" value="Genomic_DNA"/>
</dbReference>
<name>A0AAW4UAH7_9FIRM</name>
<dbReference type="RefSeq" id="WP_306780597.1">
    <property type="nucleotide sequence ID" value="NZ_JAJCJK010000004.1"/>
</dbReference>
<dbReference type="InterPro" id="IPR023214">
    <property type="entry name" value="HAD_sf"/>
</dbReference>
<dbReference type="InterPro" id="IPR036412">
    <property type="entry name" value="HAD-like_sf"/>
</dbReference>
<dbReference type="SUPFAM" id="SSF56784">
    <property type="entry name" value="HAD-like"/>
    <property type="match status" value="1"/>
</dbReference>
<gene>
    <name evidence="1" type="ORF">LIZ56_03810</name>
</gene>
<reference evidence="1" key="1">
    <citation type="submission" date="2021-10" db="EMBL/GenBank/DDBJ databases">
        <title>Collection of gut derived symbiotic bacterial strains cultured from healthy donors.</title>
        <authorList>
            <person name="Lin H."/>
            <person name="Littmann E."/>
            <person name="Kohout C."/>
            <person name="Pamer E.G."/>
        </authorList>
    </citation>
    <scope>NUCLEOTIDE SEQUENCE</scope>
    <source>
        <strain evidence="1">DFI.9.42</strain>
    </source>
</reference>
<proteinExistence type="predicted"/>
<sequence>MEMSSFVPIYAVDFDGTLCESKWPGIGAPNKKLIQHLIQRRTEGAKVILWTCRVEEHLKEAVDWCSKFGLEFDAVNDNLPENVEKYGNNPRKVYATCYIDDLAVDKRKYDLPFHADEKIDYSKFDKYPLGSEWMLKTEYAELPVVVEEVNAFHGYISVRSTSEEDKFRYFKIRRDIEWFYDKLFPKE</sequence>
<dbReference type="Gene3D" id="3.40.50.1000">
    <property type="entry name" value="HAD superfamily/HAD-like"/>
    <property type="match status" value="1"/>
</dbReference>
<protein>
    <submittedName>
        <fullName evidence="1">Uncharacterized protein</fullName>
    </submittedName>
</protein>